<evidence type="ECO:0000256" key="1">
    <source>
        <dbReference type="PROSITE-ProRule" id="PRU00110"/>
    </source>
</evidence>
<dbReference type="AlphaFoldDB" id="A0A915YM30"/>
<keyword evidence="4" id="KW-1185">Reference proteome</keyword>
<dbReference type="PROSITE" id="PS50894">
    <property type="entry name" value="HPT"/>
    <property type="match status" value="1"/>
</dbReference>
<proteinExistence type="predicted"/>
<keyword evidence="1" id="KW-0597">Phosphoprotein</keyword>
<evidence type="ECO:0000313" key="4">
    <source>
        <dbReference type="Proteomes" id="UP001060919"/>
    </source>
</evidence>
<dbReference type="SUPFAM" id="SSF47226">
    <property type="entry name" value="Histidine-containing phosphotransfer domain, HPT domain"/>
    <property type="match status" value="1"/>
</dbReference>
<keyword evidence="3" id="KW-0614">Plasmid</keyword>
<dbReference type="GO" id="GO:0004672">
    <property type="term" value="F:protein kinase activity"/>
    <property type="evidence" value="ECO:0007669"/>
    <property type="project" value="UniProtKB-ARBA"/>
</dbReference>
<evidence type="ECO:0000259" key="2">
    <source>
        <dbReference type="PROSITE" id="PS50894"/>
    </source>
</evidence>
<dbReference type="EMBL" id="AP026868">
    <property type="protein sequence ID" value="BDS15600.1"/>
    <property type="molecule type" value="Genomic_DNA"/>
</dbReference>
<feature type="modified residue" description="Phosphohistidine" evidence="1">
    <location>
        <position position="56"/>
    </location>
</feature>
<dbReference type="Proteomes" id="UP001060919">
    <property type="component" value="Plasmid pAUEa"/>
</dbReference>
<gene>
    <name evidence="3" type="ORF">AsAng_0063840</name>
</gene>
<feature type="domain" description="HPt" evidence="2">
    <location>
        <begin position="17"/>
        <end position="113"/>
    </location>
</feature>
<dbReference type="KEGG" id="aup:AsAng_0063840"/>
<dbReference type="InterPro" id="IPR036641">
    <property type="entry name" value="HPT_dom_sf"/>
</dbReference>
<dbReference type="RefSeq" id="WP_264793671.1">
    <property type="nucleotide sequence ID" value="NZ_AP026868.1"/>
</dbReference>
<reference evidence="3" key="1">
    <citation type="submission" date="2022-09" db="EMBL/GenBank/DDBJ databases">
        <title>Aureispira anguillicida sp. nov., isolated from Leptocephalus of Japanese eel Anguilla japonica.</title>
        <authorList>
            <person name="Yuasa K."/>
            <person name="Mekata T."/>
            <person name="Ikunari K."/>
        </authorList>
    </citation>
    <scope>NUCLEOTIDE SEQUENCE</scope>
    <source>
        <strain evidence="3">EL160426</strain>
        <plasmid evidence="3">pAUEa</plasmid>
    </source>
</reference>
<accession>A0A915YM30</accession>
<dbReference type="InterPro" id="IPR008207">
    <property type="entry name" value="Sig_transdc_His_kin_Hpt_dom"/>
</dbReference>
<sequence>MKLTLDLTFLNEISGGDQEFIHDVLSTFLEEMPKDIDQMNQAIQEQNNIMIGRVAHKTKSSLQTLGLYDLKDIAVKIEQAIKTEPKHSEAAVWAKEFVLYMNQVYPNVKALLK</sequence>
<dbReference type="Pfam" id="PF01627">
    <property type="entry name" value="Hpt"/>
    <property type="match status" value="1"/>
</dbReference>
<evidence type="ECO:0000313" key="3">
    <source>
        <dbReference type="EMBL" id="BDS15600.1"/>
    </source>
</evidence>
<dbReference type="GO" id="GO:0000160">
    <property type="term" value="P:phosphorelay signal transduction system"/>
    <property type="evidence" value="ECO:0007669"/>
    <property type="project" value="InterPro"/>
</dbReference>
<organism evidence="3 4">
    <name type="scientific">Aureispira anguillae</name>
    <dbReference type="NCBI Taxonomy" id="2864201"/>
    <lineage>
        <taxon>Bacteria</taxon>
        <taxon>Pseudomonadati</taxon>
        <taxon>Bacteroidota</taxon>
        <taxon>Saprospiria</taxon>
        <taxon>Saprospirales</taxon>
        <taxon>Saprospiraceae</taxon>
        <taxon>Aureispira</taxon>
    </lineage>
</organism>
<name>A0A915YM30_9BACT</name>
<protein>
    <submittedName>
        <fullName evidence="3">Hpt domain-containing protein</fullName>
    </submittedName>
</protein>
<dbReference type="Gene3D" id="1.20.120.160">
    <property type="entry name" value="HPT domain"/>
    <property type="match status" value="1"/>
</dbReference>
<geneLocation type="plasmid" evidence="3 4">
    <name>pAUEa</name>
</geneLocation>